<keyword evidence="7" id="KW-0067">ATP-binding</keyword>
<dbReference type="InterPro" id="IPR003439">
    <property type="entry name" value="ABC_transporter-like_ATP-bd"/>
</dbReference>
<keyword evidence="6" id="KW-0378">Hydrolase</keyword>
<dbReference type="NCBIfam" id="TIGR03375">
    <property type="entry name" value="type_I_sec_LssB"/>
    <property type="match status" value="1"/>
</dbReference>
<dbReference type="InterPro" id="IPR003593">
    <property type="entry name" value="AAA+_ATPase"/>
</dbReference>
<evidence type="ECO:0000256" key="2">
    <source>
        <dbReference type="ARBA" id="ARBA00022448"/>
    </source>
</evidence>
<dbReference type="SUPFAM" id="SSF90123">
    <property type="entry name" value="ABC transporter transmembrane region"/>
    <property type="match status" value="1"/>
</dbReference>
<dbReference type="PANTHER" id="PTHR43394:SF1">
    <property type="entry name" value="ATP-BINDING CASSETTE SUB-FAMILY B MEMBER 10, MITOCHONDRIAL"/>
    <property type="match status" value="1"/>
</dbReference>
<keyword evidence="2" id="KW-0813">Transport</keyword>
<sequence length="731" mass="80374">MNDTVMLEADTQAAEQPAETAPDHSAPLDYEVWLDAVLLVARHYRLECSAQSVRLAVQWTEGKTVEEVVRLMARQAGLNCVIVDFTATTLMQRQMPLVLQFDDGQVGVLQTLGDDDDLGITYSGDAGLQSRISRQELIAHASKIVVLRPMRAVRDARIDDYIKTYEKDWFRNIVLRDLRPYSYVMLASLVTSVLGLAGVLFSMQVYDRVIPAESMPTLYVLFGGVVLALVFDLMMRLTRVRITDMLGKRADLRVSDLVFGHAIRLRNSVRPKSTGSFISQIKELEQVRDLITSSTATALADLPFFLLFLVIFWFIAGPLVAIPILAVVLMVVPGLMSQKKLARMANESMRESSLRSAMLVETIQGLDDIKSLQAEQRFQQQWNHYNASCADANLRLRMLTNSLVSWSNTVQGSVFAVVVVFGAPMVMASDMTTGSLVAASILSSRMMAPMAQLTHVLTRWQQAKVALQSLNQIMQLPVDHAEGSKRVHLPVVRGDYVLNEAAFQYSSDSPAPALTVADMKIQPGERIAVLGRNGAGKSTLLQALAGMLDLKEGSISLDGVALGHIDPADVRRDVGLLTQNSRLFHGTLRDNLILGAPHATDSEILNALALTGAAEFVSKFADGMDHLILEGGLGLSGGQRQALLLSRLFIRQPHIVLLDEPTASLDEASERNLIQNLDKWAGHRTLIIATHRMSVLSLVNRIIVVDNGRIVVDDSKDNAIARLSKPQKTAQ</sequence>
<evidence type="ECO:0000256" key="3">
    <source>
        <dbReference type="ARBA" id="ARBA00022475"/>
    </source>
</evidence>
<dbReference type="EMBL" id="WIVU01000021">
    <property type="protein sequence ID" value="MQU06525.1"/>
    <property type="molecule type" value="Genomic_DNA"/>
</dbReference>
<dbReference type="PANTHER" id="PTHR43394">
    <property type="entry name" value="ATP-DEPENDENT PERMEASE MDL1, MITOCHONDRIAL"/>
    <property type="match status" value="1"/>
</dbReference>
<feature type="transmembrane region" description="Helical" evidence="11">
    <location>
        <begin position="181"/>
        <end position="206"/>
    </location>
</feature>
<dbReference type="RefSeq" id="WP_153373947.1">
    <property type="nucleotide sequence ID" value="NZ_JBLZZP010000160.1"/>
</dbReference>
<dbReference type="GO" id="GO:0006508">
    <property type="term" value="P:proteolysis"/>
    <property type="evidence" value="ECO:0007669"/>
    <property type="project" value="InterPro"/>
</dbReference>
<keyword evidence="4 11" id="KW-0812">Transmembrane</keyword>
<evidence type="ECO:0000256" key="1">
    <source>
        <dbReference type="ARBA" id="ARBA00004651"/>
    </source>
</evidence>
<dbReference type="Proteomes" id="UP000478064">
    <property type="component" value="Unassembled WGS sequence"/>
</dbReference>
<organism evidence="15 16">
    <name type="scientific">Pseudomonas helleri</name>
    <dbReference type="NCBI Taxonomy" id="1608996"/>
    <lineage>
        <taxon>Bacteria</taxon>
        <taxon>Pseudomonadati</taxon>
        <taxon>Pseudomonadota</taxon>
        <taxon>Gammaproteobacteria</taxon>
        <taxon>Pseudomonadales</taxon>
        <taxon>Pseudomonadaceae</taxon>
        <taxon>Pseudomonas</taxon>
    </lineage>
</organism>
<name>A0A6L5HVR2_9PSED</name>
<dbReference type="InterPro" id="IPR005074">
    <property type="entry name" value="Peptidase_C39"/>
</dbReference>
<comment type="subcellular location">
    <subcellularLocation>
        <location evidence="1">Cell membrane</location>
        <topology evidence="1">Multi-pass membrane protein</topology>
    </subcellularLocation>
</comment>
<dbReference type="GO" id="GO:0005524">
    <property type="term" value="F:ATP binding"/>
    <property type="evidence" value="ECO:0007669"/>
    <property type="project" value="UniProtKB-KW"/>
</dbReference>
<dbReference type="AlphaFoldDB" id="A0A6L5HVR2"/>
<evidence type="ECO:0000313" key="16">
    <source>
        <dbReference type="Proteomes" id="UP000478064"/>
    </source>
</evidence>
<protein>
    <submittedName>
        <fullName evidence="15">Type I secretion system permease/ATPase</fullName>
    </submittedName>
</protein>
<dbReference type="PROSITE" id="PS50990">
    <property type="entry name" value="PEPTIDASE_C39"/>
    <property type="match status" value="1"/>
</dbReference>
<dbReference type="PROSITE" id="PS50893">
    <property type="entry name" value="ABC_TRANSPORTER_2"/>
    <property type="match status" value="1"/>
</dbReference>
<proteinExistence type="predicted"/>
<dbReference type="InterPro" id="IPR027417">
    <property type="entry name" value="P-loop_NTPase"/>
</dbReference>
<dbReference type="SMART" id="SM00382">
    <property type="entry name" value="AAA"/>
    <property type="match status" value="1"/>
</dbReference>
<feature type="transmembrane region" description="Helical" evidence="11">
    <location>
        <begin position="218"/>
        <end position="235"/>
    </location>
</feature>
<keyword evidence="5" id="KW-0547">Nucleotide-binding</keyword>
<dbReference type="Gene3D" id="3.90.70.10">
    <property type="entry name" value="Cysteine proteinases"/>
    <property type="match status" value="1"/>
</dbReference>
<dbReference type="Gene3D" id="3.40.50.300">
    <property type="entry name" value="P-loop containing nucleotide triphosphate hydrolases"/>
    <property type="match status" value="1"/>
</dbReference>
<evidence type="ECO:0000256" key="7">
    <source>
        <dbReference type="ARBA" id="ARBA00022840"/>
    </source>
</evidence>
<feature type="transmembrane region" description="Helical" evidence="11">
    <location>
        <begin position="304"/>
        <end position="332"/>
    </location>
</feature>
<dbReference type="CDD" id="cd18587">
    <property type="entry name" value="ABC_6TM_LapB_like"/>
    <property type="match status" value="1"/>
</dbReference>
<dbReference type="GO" id="GO:0005886">
    <property type="term" value="C:plasma membrane"/>
    <property type="evidence" value="ECO:0007669"/>
    <property type="project" value="UniProtKB-SubCell"/>
</dbReference>
<reference evidence="15 16" key="1">
    <citation type="submission" date="2019-10" db="EMBL/GenBank/DDBJ databases">
        <title>Evaluation of single-gene subtyping targets for Pseudomonas.</title>
        <authorList>
            <person name="Reichler S.J."/>
            <person name="Orsi R.H."/>
            <person name="Wiedmann M."/>
            <person name="Martin N.H."/>
            <person name="Murphy S.I."/>
        </authorList>
    </citation>
    <scope>NUCLEOTIDE SEQUENCE [LARGE SCALE GENOMIC DNA]</scope>
    <source>
        <strain evidence="15 16">FSL R10-1637</strain>
    </source>
</reference>
<evidence type="ECO:0000256" key="6">
    <source>
        <dbReference type="ARBA" id="ARBA00022801"/>
    </source>
</evidence>
<evidence type="ECO:0000259" key="12">
    <source>
        <dbReference type="PROSITE" id="PS50893"/>
    </source>
</evidence>
<keyword evidence="8 11" id="KW-1133">Transmembrane helix</keyword>
<evidence type="ECO:0000256" key="5">
    <source>
        <dbReference type="ARBA" id="ARBA00022741"/>
    </source>
</evidence>
<dbReference type="InterPro" id="IPR017750">
    <property type="entry name" value="ATPase_T1SS"/>
</dbReference>
<feature type="domain" description="ABC transmembrane type-1" evidence="13">
    <location>
        <begin position="184"/>
        <end position="462"/>
    </location>
</feature>
<dbReference type="SUPFAM" id="SSF52540">
    <property type="entry name" value="P-loop containing nucleoside triphosphate hydrolases"/>
    <property type="match status" value="1"/>
</dbReference>
<dbReference type="GO" id="GO:0015421">
    <property type="term" value="F:ABC-type oligopeptide transporter activity"/>
    <property type="evidence" value="ECO:0007669"/>
    <property type="project" value="TreeGrafter"/>
</dbReference>
<evidence type="ECO:0000256" key="11">
    <source>
        <dbReference type="SAM" id="Phobius"/>
    </source>
</evidence>
<dbReference type="GO" id="GO:0008233">
    <property type="term" value="F:peptidase activity"/>
    <property type="evidence" value="ECO:0007669"/>
    <property type="project" value="InterPro"/>
</dbReference>
<dbReference type="FunFam" id="3.40.50.300:FF:000299">
    <property type="entry name" value="ABC transporter ATP-binding protein/permease"/>
    <property type="match status" value="1"/>
</dbReference>
<dbReference type="GO" id="GO:0016887">
    <property type="term" value="F:ATP hydrolysis activity"/>
    <property type="evidence" value="ECO:0007669"/>
    <property type="project" value="InterPro"/>
</dbReference>
<evidence type="ECO:0000256" key="4">
    <source>
        <dbReference type="ARBA" id="ARBA00022692"/>
    </source>
</evidence>
<dbReference type="PROSITE" id="PS00211">
    <property type="entry name" value="ABC_TRANSPORTER_1"/>
    <property type="match status" value="1"/>
</dbReference>
<gene>
    <name evidence="15" type="ORF">GHO27_12590</name>
</gene>
<dbReference type="InterPro" id="IPR039421">
    <property type="entry name" value="Type_1_exporter"/>
</dbReference>
<dbReference type="InterPro" id="IPR017871">
    <property type="entry name" value="ABC_transporter-like_CS"/>
</dbReference>
<feature type="domain" description="Peptidase C39" evidence="14">
    <location>
        <begin position="24"/>
        <end position="148"/>
    </location>
</feature>
<feature type="domain" description="ABC transporter" evidence="12">
    <location>
        <begin position="492"/>
        <end position="731"/>
    </location>
</feature>
<accession>A0A6L5HVR2</accession>
<dbReference type="PROSITE" id="PS50929">
    <property type="entry name" value="ABC_TM1F"/>
    <property type="match status" value="1"/>
</dbReference>
<dbReference type="Pfam" id="PF00664">
    <property type="entry name" value="ABC_membrane"/>
    <property type="match status" value="1"/>
</dbReference>
<feature type="region of interest" description="Disordered" evidence="10">
    <location>
        <begin position="1"/>
        <end position="24"/>
    </location>
</feature>
<evidence type="ECO:0000256" key="8">
    <source>
        <dbReference type="ARBA" id="ARBA00022989"/>
    </source>
</evidence>
<keyword evidence="3" id="KW-1003">Cell membrane</keyword>
<evidence type="ECO:0000256" key="10">
    <source>
        <dbReference type="SAM" id="MobiDB-lite"/>
    </source>
</evidence>
<evidence type="ECO:0000259" key="13">
    <source>
        <dbReference type="PROSITE" id="PS50929"/>
    </source>
</evidence>
<evidence type="ECO:0000259" key="14">
    <source>
        <dbReference type="PROSITE" id="PS50990"/>
    </source>
</evidence>
<evidence type="ECO:0000313" key="15">
    <source>
        <dbReference type="EMBL" id="MQU06525.1"/>
    </source>
</evidence>
<dbReference type="Pfam" id="PF00005">
    <property type="entry name" value="ABC_tran"/>
    <property type="match status" value="1"/>
</dbReference>
<evidence type="ECO:0000256" key="9">
    <source>
        <dbReference type="ARBA" id="ARBA00023136"/>
    </source>
</evidence>
<keyword evidence="9 11" id="KW-0472">Membrane</keyword>
<dbReference type="Gene3D" id="1.20.1560.10">
    <property type="entry name" value="ABC transporter type 1, transmembrane domain"/>
    <property type="match status" value="1"/>
</dbReference>
<dbReference type="InterPro" id="IPR011527">
    <property type="entry name" value="ABC1_TM_dom"/>
</dbReference>
<dbReference type="InterPro" id="IPR036640">
    <property type="entry name" value="ABC1_TM_sf"/>
</dbReference>
<comment type="caution">
    <text evidence="15">The sequence shown here is derived from an EMBL/GenBank/DDBJ whole genome shotgun (WGS) entry which is preliminary data.</text>
</comment>